<proteinExistence type="predicted"/>
<keyword evidence="2" id="KW-1185">Reference proteome</keyword>
<dbReference type="Gene3D" id="1.25.40.20">
    <property type="entry name" value="Ankyrin repeat-containing domain"/>
    <property type="match status" value="1"/>
</dbReference>
<evidence type="ECO:0000313" key="1">
    <source>
        <dbReference type="EMBL" id="PBK68343.1"/>
    </source>
</evidence>
<dbReference type="InterPro" id="IPR036770">
    <property type="entry name" value="Ankyrin_rpt-contain_sf"/>
</dbReference>
<reference evidence="2" key="1">
    <citation type="journal article" date="2017" name="Nat. Ecol. Evol.">
        <title>Genome expansion and lineage-specific genetic innovations in the forest pathogenic fungi Armillaria.</title>
        <authorList>
            <person name="Sipos G."/>
            <person name="Prasanna A.N."/>
            <person name="Walter M.C."/>
            <person name="O'Connor E."/>
            <person name="Balint B."/>
            <person name="Krizsan K."/>
            <person name="Kiss B."/>
            <person name="Hess J."/>
            <person name="Varga T."/>
            <person name="Slot J."/>
            <person name="Riley R."/>
            <person name="Boka B."/>
            <person name="Rigling D."/>
            <person name="Barry K."/>
            <person name="Lee J."/>
            <person name="Mihaltcheva S."/>
            <person name="LaButti K."/>
            <person name="Lipzen A."/>
            <person name="Waldron R."/>
            <person name="Moloney N.M."/>
            <person name="Sperisen C."/>
            <person name="Kredics L."/>
            <person name="Vagvoelgyi C."/>
            <person name="Patrignani A."/>
            <person name="Fitzpatrick D."/>
            <person name="Nagy I."/>
            <person name="Doyle S."/>
            <person name="Anderson J.B."/>
            <person name="Grigoriev I.V."/>
            <person name="Gueldener U."/>
            <person name="Muensterkoetter M."/>
            <person name="Nagy L.G."/>
        </authorList>
    </citation>
    <scope>NUCLEOTIDE SEQUENCE [LARGE SCALE GENOMIC DNA]</scope>
    <source>
        <strain evidence="2">28-4</strain>
    </source>
</reference>
<sequence length="74" mass="8346">TPLLVTAVQRQNLEMVKLLLCQDNIDPNTQSSSLPQAPLFYAVEWGSTQLVEILLQSDWVNVNCMDYMGHTPLI</sequence>
<organism evidence="1 2">
    <name type="scientific">Armillaria solidipes</name>
    <dbReference type="NCBI Taxonomy" id="1076256"/>
    <lineage>
        <taxon>Eukaryota</taxon>
        <taxon>Fungi</taxon>
        <taxon>Dikarya</taxon>
        <taxon>Basidiomycota</taxon>
        <taxon>Agaricomycotina</taxon>
        <taxon>Agaricomycetes</taxon>
        <taxon>Agaricomycetidae</taxon>
        <taxon>Agaricales</taxon>
        <taxon>Marasmiineae</taxon>
        <taxon>Physalacriaceae</taxon>
        <taxon>Armillaria</taxon>
    </lineage>
</organism>
<accession>A0A2H3BWR3</accession>
<dbReference type="SUPFAM" id="SSF48403">
    <property type="entry name" value="Ankyrin repeat"/>
    <property type="match status" value="1"/>
</dbReference>
<gene>
    <name evidence="1" type="ORF">ARMSODRAFT_851736</name>
</gene>
<name>A0A2H3BWR3_9AGAR</name>
<dbReference type="Pfam" id="PF12796">
    <property type="entry name" value="Ank_2"/>
    <property type="match status" value="1"/>
</dbReference>
<dbReference type="Proteomes" id="UP000218334">
    <property type="component" value="Unassembled WGS sequence"/>
</dbReference>
<dbReference type="AlphaFoldDB" id="A0A2H3BWR3"/>
<dbReference type="InterPro" id="IPR002110">
    <property type="entry name" value="Ankyrin_rpt"/>
</dbReference>
<dbReference type="STRING" id="1076256.A0A2H3BWR3"/>
<dbReference type="EMBL" id="KZ293433">
    <property type="protein sequence ID" value="PBK68343.1"/>
    <property type="molecule type" value="Genomic_DNA"/>
</dbReference>
<protein>
    <submittedName>
        <fullName evidence="1">Uncharacterized protein</fullName>
    </submittedName>
</protein>
<feature type="non-terminal residue" evidence="1">
    <location>
        <position position="74"/>
    </location>
</feature>
<feature type="non-terminal residue" evidence="1">
    <location>
        <position position="1"/>
    </location>
</feature>
<evidence type="ECO:0000313" key="2">
    <source>
        <dbReference type="Proteomes" id="UP000218334"/>
    </source>
</evidence>